<dbReference type="InParanoid" id="A0A1V8T2N4"/>
<comment type="caution">
    <text evidence="2">The sequence shown here is derived from an EMBL/GenBank/DDBJ whole genome shotgun (WGS) entry which is preliminary data.</text>
</comment>
<gene>
    <name evidence="2" type="ORF">B0A48_09770</name>
</gene>
<proteinExistence type="predicted"/>
<keyword evidence="3" id="KW-1185">Reference proteome</keyword>
<evidence type="ECO:0000256" key="1">
    <source>
        <dbReference type="SAM" id="MobiDB-lite"/>
    </source>
</evidence>
<dbReference type="AlphaFoldDB" id="A0A1V8T2N4"/>
<reference evidence="3" key="1">
    <citation type="submission" date="2017-03" db="EMBL/GenBank/DDBJ databases">
        <title>Genomes of endolithic fungi from Antarctica.</title>
        <authorList>
            <person name="Coleine C."/>
            <person name="Masonjones S."/>
            <person name="Stajich J.E."/>
        </authorList>
    </citation>
    <scope>NUCLEOTIDE SEQUENCE [LARGE SCALE GENOMIC DNA]</scope>
    <source>
        <strain evidence="3">CCFEE 5527</strain>
    </source>
</reference>
<evidence type="ECO:0000313" key="2">
    <source>
        <dbReference type="EMBL" id="OQO05677.1"/>
    </source>
</evidence>
<dbReference type="Proteomes" id="UP000192596">
    <property type="component" value="Unassembled WGS sequence"/>
</dbReference>
<accession>A0A1V8T2N4</accession>
<sequence length="144" mass="15659">MSAGMHATEQIARARETMKSMEEVLEVHGTGADEIARLMAPMVKLVQSVQDLKVNPEYAEATSPRHLRFADACTTAHGHVGAKAHELMKTSSAQPTAAESVRANTLQAEPAFRPRVIERKRTFEVSPDPAVAAEPTARRDSSPE</sequence>
<protein>
    <submittedName>
        <fullName evidence="2">Uncharacterized protein</fullName>
    </submittedName>
</protein>
<organism evidence="2 3">
    <name type="scientific">Cryoendolithus antarcticus</name>
    <dbReference type="NCBI Taxonomy" id="1507870"/>
    <lineage>
        <taxon>Eukaryota</taxon>
        <taxon>Fungi</taxon>
        <taxon>Dikarya</taxon>
        <taxon>Ascomycota</taxon>
        <taxon>Pezizomycotina</taxon>
        <taxon>Dothideomycetes</taxon>
        <taxon>Dothideomycetidae</taxon>
        <taxon>Cladosporiales</taxon>
        <taxon>Cladosporiaceae</taxon>
        <taxon>Cryoendolithus</taxon>
    </lineage>
</organism>
<name>A0A1V8T2N4_9PEZI</name>
<dbReference type="EMBL" id="NAJO01000018">
    <property type="protein sequence ID" value="OQO05677.1"/>
    <property type="molecule type" value="Genomic_DNA"/>
</dbReference>
<feature type="region of interest" description="Disordered" evidence="1">
    <location>
        <begin position="119"/>
        <end position="144"/>
    </location>
</feature>
<evidence type="ECO:0000313" key="3">
    <source>
        <dbReference type="Proteomes" id="UP000192596"/>
    </source>
</evidence>